<dbReference type="GO" id="GO:0016301">
    <property type="term" value="F:kinase activity"/>
    <property type="evidence" value="ECO:0007669"/>
    <property type="project" value="UniProtKB-KW"/>
</dbReference>
<dbReference type="InterPro" id="IPR050306">
    <property type="entry name" value="PfkB_Carbo_kinase"/>
</dbReference>
<feature type="domain" description="Carbohydrate kinase PfkB" evidence="4">
    <location>
        <begin position="17"/>
        <end position="322"/>
    </location>
</feature>
<dbReference type="InterPro" id="IPR011611">
    <property type="entry name" value="PfkB_dom"/>
</dbReference>
<dbReference type="RefSeq" id="WP_101474395.1">
    <property type="nucleotide sequence ID" value="NZ_CP060637.1"/>
</dbReference>
<gene>
    <name evidence="5" type="ORF">H9Q81_07690</name>
</gene>
<dbReference type="Proteomes" id="UP000515913">
    <property type="component" value="Chromosome"/>
</dbReference>
<dbReference type="EMBL" id="CP060637">
    <property type="protein sequence ID" value="QNM14835.1"/>
    <property type="molecule type" value="Genomic_DNA"/>
</dbReference>
<dbReference type="PANTHER" id="PTHR43085">
    <property type="entry name" value="HEXOKINASE FAMILY MEMBER"/>
    <property type="match status" value="1"/>
</dbReference>
<evidence type="ECO:0000256" key="2">
    <source>
        <dbReference type="ARBA" id="ARBA00022679"/>
    </source>
</evidence>
<comment type="similarity">
    <text evidence="1">Belongs to the carbohydrate kinase PfkB family.</text>
</comment>
<reference evidence="5 6" key="1">
    <citation type="submission" date="2020-08" db="EMBL/GenBank/DDBJ databases">
        <authorList>
            <person name="Liu C."/>
            <person name="Sun Q."/>
        </authorList>
    </citation>
    <scope>NUCLEOTIDE SEQUENCE [LARGE SCALE GENOMIC DNA]</scope>
    <source>
        <strain evidence="5 6">NSJ-57</strain>
    </source>
</reference>
<protein>
    <submittedName>
        <fullName evidence="5">Sugar kinase</fullName>
    </submittedName>
</protein>
<evidence type="ECO:0000313" key="6">
    <source>
        <dbReference type="Proteomes" id="UP000515913"/>
    </source>
</evidence>
<keyword evidence="2" id="KW-0808">Transferase</keyword>
<sequence>MPKIFEFKNREFGLIASGEMIMRLSPLNNEMLIQGNLLTKQMGGAEFNVATSVANLGGKTAMLTTLPNNELGKFAKVSMNVNGVSDKFVIYDDSKYKRMPIYYYEYGSAPRKPNVTYDRLNSSFQRMTAADVDPSVYTQAEIFHISGISLGLCETSKQLTMDLIKNFKKAGTLISFDVNFRRNLWTEEEARVEIEKILQDVDILFASEETFRKMFKRTGDLQDIIREFAKTFDIDFIASTQRVVNSPKSHNFSSLVYDRKNDTFHTEEPYKNIEIVDRIGSGDSYVGGVLFGLLHENDAYKAMKYGNANSVLKNTIVGDTNCADLNMVKQVISDHDLGSTSEMNR</sequence>
<dbReference type="PANTHER" id="PTHR43085:SF57">
    <property type="entry name" value="CARBOHYDRATE KINASE PFKB DOMAIN-CONTAINING PROTEIN"/>
    <property type="match status" value="1"/>
</dbReference>
<dbReference type="Gene3D" id="3.40.1190.20">
    <property type="match status" value="1"/>
</dbReference>
<organism evidence="5 6">
    <name type="scientific">Fusobacterium hominis</name>
    <dbReference type="NCBI Taxonomy" id="2764326"/>
    <lineage>
        <taxon>Bacteria</taxon>
        <taxon>Fusobacteriati</taxon>
        <taxon>Fusobacteriota</taxon>
        <taxon>Fusobacteriia</taxon>
        <taxon>Fusobacteriales</taxon>
        <taxon>Fusobacteriaceae</taxon>
        <taxon>Fusobacterium</taxon>
    </lineage>
</organism>
<evidence type="ECO:0000256" key="1">
    <source>
        <dbReference type="ARBA" id="ARBA00010688"/>
    </source>
</evidence>
<keyword evidence="3 5" id="KW-0418">Kinase</keyword>
<evidence type="ECO:0000256" key="3">
    <source>
        <dbReference type="ARBA" id="ARBA00022777"/>
    </source>
</evidence>
<evidence type="ECO:0000313" key="5">
    <source>
        <dbReference type="EMBL" id="QNM14835.1"/>
    </source>
</evidence>
<dbReference type="CDD" id="cd01166">
    <property type="entry name" value="KdgK"/>
    <property type="match status" value="1"/>
</dbReference>
<accession>A0A7G9GVK3</accession>
<proteinExistence type="inferred from homology"/>
<dbReference type="KEGG" id="fho:H9Q81_07690"/>
<name>A0A7G9GVK3_9FUSO</name>
<dbReference type="Pfam" id="PF00294">
    <property type="entry name" value="PfkB"/>
    <property type="match status" value="1"/>
</dbReference>
<keyword evidence="6" id="KW-1185">Reference proteome</keyword>
<evidence type="ECO:0000259" key="4">
    <source>
        <dbReference type="Pfam" id="PF00294"/>
    </source>
</evidence>
<dbReference type="AlphaFoldDB" id="A0A7G9GVK3"/>
<dbReference type="SUPFAM" id="SSF53613">
    <property type="entry name" value="Ribokinase-like"/>
    <property type="match status" value="1"/>
</dbReference>
<dbReference type="InterPro" id="IPR029056">
    <property type="entry name" value="Ribokinase-like"/>
</dbReference>